<evidence type="ECO:0000313" key="2">
    <source>
        <dbReference type="EMBL" id="ADI30974.1"/>
    </source>
</evidence>
<dbReference type="Proteomes" id="UP000000383">
    <property type="component" value="Chromosome"/>
</dbReference>
<keyword evidence="1" id="KW-1133">Transmembrane helix</keyword>
<keyword evidence="3" id="KW-1185">Reference proteome</keyword>
<name>D7DNH3_METV0</name>
<proteinExistence type="predicted"/>
<dbReference type="HOGENOM" id="CLU_105026_0_0_4"/>
<feature type="transmembrane region" description="Helical" evidence="1">
    <location>
        <begin position="38"/>
        <end position="58"/>
    </location>
</feature>
<dbReference type="EMBL" id="CP002056">
    <property type="protein sequence ID" value="ADI30974.1"/>
    <property type="molecule type" value="Genomic_DNA"/>
</dbReference>
<keyword evidence="1" id="KW-0472">Membrane</keyword>
<evidence type="ECO:0008006" key="4">
    <source>
        <dbReference type="Google" id="ProtNLM"/>
    </source>
</evidence>
<keyword evidence="1" id="KW-0812">Transmembrane</keyword>
<evidence type="ECO:0000313" key="3">
    <source>
        <dbReference type="Proteomes" id="UP000000383"/>
    </source>
</evidence>
<gene>
    <name evidence="2" type="ordered locus">M301_2617</name>
</gene>
<organism evidence="2 3">
    <name type="scientific">Methylotenera versatilis (strain 301)</name>
    <dbReference type="NCBI Taxonomy" id="666681"/>
    <lineage>
        <taxon>Bacteria</taxon>
        <taxon>Pseudomonadati</taxon>
        <taxon>Pseudomonadota</taxon>
        <taxon>Betaproteobacteria</taxon>
        <taxon>Nitrosomonadales</taxon>
        <taxon>Methylophilaceae</taxon>
        <taxon>Methylotenera</taxon>
    </lineage>
</organism>
<sequence>MDESAVMMVFSNSSFDKICARAITHRQSCKNNQNQKGVVLFFALIALVVMSLAAVALIRSVDTNSLIAGNLSFKQSSMLSADRGVENAITWLKTKNANSLNTDLAVNGYYATADVAPHLDAKALVDASGLADMTDTQGNTITYVIQRMCTQQGINTNSYDKRLTNCLFSPGPDPNPKESGVQKVKSLPTKQIVYRITVKVVGPKNTTSYIQTFAF</sequence>
<dbReference type="KEGG" id="meh:M301_2617"/>
<protein>
    <recommendedName>
        <fullName evidence="4">Tfp pilus assembly protein PilX</fullName>
    </recommendedName>
</protein>
<dbReference type="AlphaFoldDB" id="D7DNH3"/>
<accession>D7DNH3</accession>
<reference evidence="3" key="1">
    <citation type="submission" date="2010-05" db="EMBL/GenBank/DDBJ databases">
        <title>Complete sequence of Methylotenera sp. 301.</title>
        <authorList>
            <person name="Lucas S."/>
            <person name="Copeland A."/>
            <person name="Lapidus A."/>
            <person name="Cheng J.-F."/>
            <person name="Bruce D."/>
            <person name="Goodwin L."/>
            <person name="Pitluck S."/>
            <person name="Clum A."/>
            <person name="Land M."/>
            <person name="Hauser L."/>
            <person name="Kyrpides N."/>
            <person name="Ivanova N."/>
            <person name="Chistoservova L."/>
            <person name="Kalyuzhnaya M."/>
            <person name="Woyke T."/>
        </authorList>
    </citation>
    <scope>NUCLEOTIDE SEQUENCE [LARGE SCALE GENOMIC DNA]</scope>
    <source>
        <strain evidence="3">301</strain>
    </source>
</reference>
<reference evidence="2 3" key="2">
    <citation type="journal article" date="2011" name="J. Bacteriol.">
        <title>Genomes of three methylotrophs from a single niche uncover genetic and metabolic divergence of Methylophilaceae.</title>
        <authorList>
            <person name="Lapidus A."/>
            <person name="Clum A."/>
            <person name="Labutti K."/>
            <person name="Kaluzhnaya M.G."/>
            <person name="Lim S."/>
            <person name="Beck D.A."/>
            <person name="Glavina Del Rio T."/>
            <person name="Nolan M."/>
            <person name="Mavromatis K."/>
            <person name="Huntemann M."/>
            <person name="Lucas S."/>
            <person name="Lidstrom M.E."/>
            <person name="Ivanova N."/>
            <person name="Chistoserdova L."/>
        </authorList>
    </citation>
    <scope>NUCLEOTIDE SEQUENCE [LARGE SCALE GENOMIC DNA]</scope>
    <source>
        <strain evidence="2 3">301</strain>
    </source>
</reference>
<dbReference type="STRING" id="666681.M301_2617"/>
<dbReference type="eggNOG" id="COG4726">
    <property type="taxonomic scope" value="Bacteria"/>
</dbReference>
<evidence type="ECO:0000256" key="1">
    <source>
        <dbReference type="SAM" id="Phobius"/>
    </source>
</evidence>